<keyword evidence="3 7" id="KW-0067">ATP-binding</keyword>
<sequence length="255" mass="28442">MTDHLIEIHGLNKMYDSGGTGVAAIDHMDFFIDDGEFVSVTGPSGSGKSTLLSVMGGMNRPTRGTVRVDSLDLYALTPEQRADFRSEYLGFIFQSFQLIPYLTLLENVTVPMAVTGRKTKEKRDMAMAVIERVGLADKALRLPDQLSGGEQERVAIARAIVNRPPIILADEPTGNLDSRTALEIMALLQELNREGHTIIMVTHNREMERHATRSVRVRDGRIETISMEKIEDDELNTTADSRKDQPELEMNLDDL</sequence>
<dbReference type="FunFam" id="3.40.50.300:FF:000032">
    <property type="entry name" value="Export ABC transporter ATP-binding protein"/>
    <property type="match status" value="1"/>
</dbReference>
<dbReference type="CDD" id="cd03255">
    <property type="entry name" value="ABC_MJ0796_LolCDE_FtsE"/>
    <property type="match status" value="1"/>
</dbReference>
<dbReference type="GO" id="GO:0005524">
    <property type="term" value="F:ATP binding"/>
    <property type="evidence" value="ECO:0007669"/>
    <property type="project" value="UniProtKB-KW"/>
</dbReference>
<dbReference type="EC" id="3.6.3.-" evidence="7"/>
<organism evidence="7 8">
    <name type="scientific">Desulfotignum phosphitoxidans DSM 13687</name>
    <dbReference type="NCBI Taxonomy" id="1286635"/>
    <lineage>
        <taxon>Bacteria</taxon>
        <taxon>Pseudomonadati</taxon>
        <taxon>Thermodesulfobacteriota</taxon>
        <taxon>Desulfobacteria</taxon>
        <taxon>Desulfobacterales</taxon>
        <taxon>Desulfobacteraceae</taxon>
        <taxon>Desulfotignum</taxon>
    </lineage>
</organism>
<feature type="domain" description="ABC transporter" evidence="6">
    <location>
        <begin position="6"/>
        <end position="244"/>
    </location>
</feature>
<keyword evidence="8" id="KW-1185">Reference proteome</keyword>
<name>S0G3X3_9BACT</name>
<dbReference type="SUPFAM" id="SSF52540">
    <property type="entry name" value="P-loop containing nucleoside triphosphate hydrolases"/>
    <property type="match status" value="1"/>
</dbReference>
<dbReference type="Proteomes" id="UP000014216">
    <property type="component" value="Unassembled WGS sequence"/>
</dbReference>
<dbReference type="GO" id="GO:0016887">
    <property type="term" value="F:ATP hydrolysis activity"/>
    <property type="evidence" value="ECO:0007669"/>
    <property type="project" value="InterPro"/>
</dbReference>
<evidence type="ECO:0000313" key="7">
    <source>
        <dbReference type="EMBL" id="EMS78541.1"/>
    </source>
</evidence>
<gene>
    <name evidence="7" type="ORF">Dpo_7c00110</name>
</gene>
<dbReference type="InterPro" id="IPR027417">
    <property type="entry name" value="P-loop_NTPase"/>
</dbReference>
<dbReference type="PANTHER" id="PTHR24220:SF86">
    <property type="entry name" value="ABC TRANSPORTER ABCH.1"/>
    <property type="match status" value="1"/>
</dbReference>
<keyword evidence="1" id="KW-0813">Transport</keyword>
<dbReference type="EMBL" id="APJX01000007">
    <property type="protein sequence ID" value="EMS78541.1"/>
    <property type="molecule type" value="Genomic_DNA"/>
</dbReference>
<protein>
    <submittedName>
        <fullName evidence="7">ABC transporter ATP-binding protein</fullName>
        <ecNumber evidence="7">3.6.3.-</ecNumber>
    </submittedName>
</protein>
<evidence type="ECO:0000256" key="4">
    <source>
        <dbReference type="ARBA" id="ARBA00038388"/>
    </source>
</evidence>
<evidence type="ECO:0000256" key="5">
    <source>
        <dbReference type="SAM" id="MobiDB-lite"/>
    </source>
</evidence>
<accession>S0G3X3</accession>
<dbReference type="GO" id="GO:0022857">
    <property type="term" value="F:transmembrane transporter activity"/>
    <property type="evidence" value="ECO:0007669"/>
    <property type="project" value="TreeGrafter"/>
</dbReference>
<dbReference type="GO" id="GO:0005886">
    <property type="term" value="C:plasma membrane"/>
    <property type="evidence" value="ECO:0007669"/>
    <property type="project" value="TreeGrafter"/>
</dbReference>
<feature type="region of interest" description="Disordered" evidence="5">
    <location>
        <begin position="233"/>
        <end position="255"/>
    </location>
</feature>
<reference evidence="7 8" key="1">
    <citation type="journal article" date="2013" name="Genome Announc.">
        <title>Draft Genome Sequence of Desulfotignum phosphitoxidans DSM 13687 Strain FiPS-3.</title>
        <authorList>
            <person name="Poehlein A."/>
            <person name="Daniel R."/>
            <person name="Simeonova D.D."/>
        </authorList>
    </citation>
    <scope>NUCLEOTIDE SEQUENCE [LARGE SCALE GENOMIC DNA]</scope>
    <source>
        <strain evidence="7 8">DSM 13687</strain>
    </source>
</reference>
<dbReference type="RefSeq" id="WP_006966961.1">
    <property type="nucleotide sequence ID" value="NZ_APJX01000007.1"/>
</dbReference>
<dbReference type="InterPro" id="IPR015854">
    <property type="entry name" value="ABC_transpr_LolD-like"/>
</dbReference>
<evidence type="ECO:0000259" key="6">
    <source>
        <dbReference type="PROSITE" id="PS50893"/>
    </source>
</evidence>
<comment type="similarity">
    <text evidence="4">Belongs to the ABC transporter superfamily. Macrolide exporter (TC 3.A.1.122) family.</text>
</comment>
<dbReference type="Gene3D" id="3.40.50.300">
    <property type="entry name" value="P-loop containing nucleotide triphosphate hydrolases"/>
    <property type="match status" value="1"/>
</dbReference>
<dbReference type="GO" id="GO:0098796">
    <property type="term" value="C:membrane protein complex"/>
    <property type="evidence" value="ECO:0007669"/>
    <property type="project" value="UniProtKB-ARBA"/>
</dbReference>
<dbReference type="PROSITE" id="PS50893">
    <property type="entry name" value="ABC_TRANSPORTER_2"/>
    <property type="match status" value="1"/>
</dbReference>
<dbReference type="InterPro" id="IPR003593">
    <property type="entry name" value="AAA+_ATPase"/>
</dbReference>
<keyword evidence="7" id="KW-0378">Hydrolase</keyword>
<dbReference type="InterPro" id="IPR017911">
    <property type="entry name" value="MacB-like_ATP-bd"/>
</dbReference>
<evidence type="ECO:0000313" key="8">
    <source>
        <dbReference type="Proteomes" id="UP000014216"/>
    </source>
</evidence>
<proteinExistence type="inferred from homology"/>
<dbReference type="PANTHER" id="PTHR24220">
    <property type="entry name" value="IMPORT ATP-BINDING PROTEIN"/>
    <property type="match status" value="1"/>
</dbReference>
<comment type="caution">
    <text evidence="7">The sequence shown here is derived from an EMBL/GenBank/DDBJ whole genome shotgun (WGS) entry which is preliminary data.</text>
</comment>
<evidence type="ECO:0000256" key="3">
    <source>
        <dbReference type="ARBA" id="ARBA00022840"/>
    </source>
</evidence>
<dbReference type="InterPro" id="IPR003439">
    <property type="entry name" value="ABC_transporter-like_ATP-bd"/>
</dbReference>
<keyword evidence="2" id="KW-0547">Nucleotide-binding</keyword>
<dbReference type="SMART" id="SM00382">
    <property type="entry name" value="AAA"/>
    <property type="match status" value="1"/>
</dbReference>
<dbReference type="PATRIC" id="fig|1286635.3.peg.3181"/>
<evidence type="ECO:0000256" key="2">
    <source>
        <dbReference type="ARBA" id="ARBA00022741"/>
    </source>
</evidence>
<dbReference type="OrthoDB" id="9809450at2"/>
<evidence type="ECO:0000256" key="1">
    <source>
        <dbReference type="ARBA" id="ARBA00022448"/>
    </source>
</evidence>
<dbReference type="Pfam" id="PF00005">
    <property type="entry name" value="ABC_tran"/>
    <property type="match status" value="1"/>
</dbReference>
<dbReference type="AlphaFoldDB" id="S0G3X3"/>